<protein>
    <recommendedName>
        <fullName evidence="3">Methyltransferase domain-containing protein</fullName>
    </recommendedName>
</protein>
<dbReference type="Gene3D" id="3.40.50.150">
    <property type="entry name" value="Vaccinia Virus protein VP39"/>
    <property type="match status" value="1"/>
</dbReference>
<dbReference type="OrthoDB" id="9780095at2"/>
<accession>A0A377FXD6</accession>
<organism evidence="1 2">
    <name type="scientific">Exiguobacterium aurantiacum</name>
    <dbReference type="NCBI Taxonomy" id="33987"/>
    <lineage>
        <taxon>Bacteria</taxon>
        <taxon>Bacillati</taxon>
        <taxon>Bacillota</taxon>
        <taxon>Bacilli</taxon>
        <taxon>Bacillales</taxon>
        <taxon>Bacillales Family XII. Incertae Sedis</taxon>
        <taxon>Exiguobacterium</taxon>
    </lineage>
</organism>
<dbReference type="Proteomes" id="UP000254060">
    <property type="component" value="Unassembled WGS sequence"/>
</dbReference>
<proteinExistence type="predicted"/>
<sequence length="203" mass="24065">MTEQQYERLLQIETAKPQQGFPASVEYHRYEPTPYEALDLLRDAYPLASTDTVVDFGSGKGRLPFYFAYTFRVRAIGVEMDGGYHEAALENWMNYAKKHRTRGSVQLVREYAERFLIPPEANRFYFFNPFSVNVFREVVGNIIDSVELSPRPVDIILYYPADEYLHFLNDETPFRYVQDVRLPLKNLHERFLIYRFDMMESSW</sequence>
<gene>
    <name evidence="1" type="ORF">NCTC13163_02929</name>
</gene>
<evidence type="ECO:0008006" key="3">
    <source>
        <dbReference type="Google" id="ProtNLM"/>
    </source>
</evidence>
<dbReference type="RefSeq" id="WP_029333883.1">
    <property type="nucleotide sequence ID" value="NZ_UGGP01000001.1"/>
</dbReference>
<dbReference type="AlphaFoldDB" id="A0A377FXD6"/>
<dbReference type="SUPFAM" id="SSF53335">
    <property type="entry name" value="S-adenosyl-L-methionine-dependent methyltransferases"/>
    <property type="match status" value="1"/>
</dbReference>
<evidence type="ECO:0000313" key="2">
    <source>
        <dbReference type="Proteomes" id="UP000254060"/>
    </source>
</evidence>
<dbReference type="InterPro" id="IPR029063">
    <property type="entry name" value="SAM-dependent_MTases_sf"/>
</dbReference>
<evidence type="ECO:0000313" key="1">
    <source>
        <dbReference type="EMBL" id="STO09491.1"/>
    </source>
</evidence>
<dbReference type="EMBL" id="UGGP01000001">
    <property type="protein sequence ID" value="STO09491.1"/>
    <property type="molecule type" value="Genomic_DNA"/>
</dbReference>
<name>A0A377FXD6_9BACL</name>
<reference evidence="1 2" key="1">
    <citation type="submission" date="2018-06" db="EMBL/GenBank/DDBJ databases">
        <authorList>
            <consortium name="Pathogen Informatics"/>
            <person name="Doyle S."/>
        </authorList>
    </citation>
    <scope>NUCLEOTIDE SEQUENCE [LARGE SCALE GENOMIC DNA]</scope>
    <source>
        <strain evidence="1 2">NCTC13163</strain>
    </source>
</reference>
<dbReference type="STRING" id="1397694.GCA_000702585_00351"/>